<organism evidence="2 3">
    <name type="scientific">Hydrogeniiclostridium mannosilyticum</name>
    <dbReference type="NCBI Taxonomy" id="2764322"/>
    <lineage>
        <taxon>Bacteria</taxon>
        <taxon>Bacillati</taxon>
        <taxon>Bacillota</taxon>
        <taxon>Clostridia</taxon>
        <taxon>Eubacteriales</taxon>
        <taxon>Acutalibacteraceae</taxon>
        <taxon>Hydrogeniiclostridium</taxon>
    </lineage>
</organism>
<accession>A0A328UB54</accession>
<dbReference type="AlphaFoldDB" id="A0A328UB54"/>
<comment type="caution">
    <text evidence="2">The sequence shown here is derived from an EMBL/GenBank/DDBJ whole genome shotgun (WGS) entry which is preliminary data.</text>
</comment>
<dbReference type="EMBL" id="QLYR01000008">
    <property type="protein sequence ID" value="RAQ25521.1"/>
    <property type="molecule type" value="Genomic_DNA"/>
</dbReference>
<dbReference type="RefSeq" id="WP_112333213.1">
    <property type="nucleotide sequence ID" value="NZ_JADPHD010000002.1"/>
</dbReference>
<gene>
    <name evidence="2" type="ORF">DPQ25_10900</name>
</gene>
<dbReference type="Proteomes" id="UP000249377">
    <property type="component" value="Unassembled WGS sequence"/>
</dbReference>
<dbReference type="Pfam" id="PF10592">
    <property type="entry name" value="AIPR"/>
    <property type="match status" value="1"/>
</dbReference>
<keyword evidence="3" id="KW-1185">Reference proteome</keyword>
<reference evidence="2 3" key="1">
    <citation type="submission" date="2018-06" db="EMBL/GenBank/DDBJ databases">
        <title>Noncontiguous genome sequence of Ruminococcaceae bacterium ASD2818.</title>
        <authorList>
            <person name="Chaplin A.V."/>
            <person name="Sokolova S.R."/>
            <person name="Kochetkova T.O."/>
            <person name="Goltsov A.Y."/>
            <person name="Trofimov D.Y."/>
            <person name="Efimov B.A."/>
        </authorList>
    </citation>
    <scope>NUCLEOTIDE SEQUENCE [LARGE SCALE GENOMIC DNA]</scope>
    <source>
        <strain evidence="2 3">ASD2818</strain>
    </source>
</reference>
<dbReference type="InterPro" id="IPR018891">
    <property type="entry name" value="AIPR_C"/>
</dbReference>
<protein>
    <submittedName>
        <fullName evidence="2">AIPR protein</fullName>
    </submittedName>
</protein>
<evidence type="ECO:0000313" key="2">
    <source>
        <dbReference type="EMBL" id="RAQ25521.1"/>
    </source>
</evidence>
<evidence type="ECO:0000313" key="3">
    <source>
        <dbReference type="Proteomes" id="UP000249377"/>
    </source>
</evidence>
<proteinExistence type="predicted"/>
<sequence length="580" mass="65498">MFAKILSDINQPYYKENFPNDGQRFVAWYLRNIHNLDTHETKDCITDGAGDKQIDAVYIDNQSSTVFIIQGKFYGGDTIDAEPLREVLSSWIQIQDLARLQDGANQKLKIKVNEIATALEDDYEVCFELITTSALTNSAQHDLEIFQRELADDETFAANLVVVDNETLKFKYDEALNRNRPYINHEFQLEEGKYMELMIDGTKAVIAALSLRDCVKIPGIKDGSLFRKNVRQSLGAGNKVNKGIARTIKNNAGDFFFLHNGITAICSHLSIHDGILSAKELNVVNGCQSLSTIFGCSESAKKADNAYIMFRFYEISDTERADNISTSTNSQSAVKARDLRSNDKAVLALKKAYEQFYTDGYFVTKRGEKVDTVRYNTAHIVNLTDLGKQLIAWHSQRPNLSYGETKIFDKYFDQLFRREYSPENVQALNVMFSTLYAKWDKDNPMGLNETLLAMKAYAPYHQLYAISVIICEINKMNDSVPSPSAVLQKLKAADLLDTVVETAGICLNMALEAASSEALDNGKMFVPQNWIKSKTSLKDLRMSIKQYLASLRISSKQFLNQLNTALEMSKEDFSSRWTAD</sequence>
<evidence type="ECO:0000259" key="1">
    <source>
        <dbReference type="Pfam" id="PF10592"/>
    </source>
</evidence>
<feature type="domain" description="Abortive phage infection protein C-terminal" evidence="1">
    <location>
        <begin position="226"/>
        <end position="468"/>
    </location>
</feature>
<name>A0A328UB54_9FIRM</name>